<evidence type="ECO:0000313" key="2">
    <source>
        <dbReference type="Proteomes" id="UP000253769"/>
    </source>
</evidence>
<dbReference type="AlphaFoldDB" id="A0A369WD49"/>
<accession>A0A369WD49</accession>
<dbReference type="OrthoDB" id="6198067at2"/>
<sequence>MVLEFTATEASTTEEFDTVISGARGSEDSSGHFQYVVFQRGVTLGDDDDWGVHLEYSDQINSGYNCISQCEVSRSHLEIHLSKPFDRLPNIRCFKITFDIGDEAYSSFVKGLNHIFSDQNEIYRVIV</sequence>
<keyword evidence="2" id="KW-1185">Reference proteome</keyword>
<protein>
    <submittedName>
        <fullName evidence="1">Uncharacterized protein</fullName>
    </submittedName>
</protein>
<comment type="caution">
    <text evidence="1">The sequence shown here is derived from an EMBL/GenBank/DDBJ whole genome shotgun (WGS) entry which is preliminary data.</text>
</comment>
<gene>
    <name evidence="1" type="ORF">DV711_12375</name>
</gene>
<reference evidence="1 2" key="1">
    <citation type="submission" date="2018-07" db="EMBL/GenBank/DDBJ databases">
        <title>Motiliproteus coralliicola sp. nov., a bacterium isolated from Coral.</title>
        <authorList>
            <person name="Wang G."/>
        </authorList>
    </citation>
    <scope>NUCLEOTIDE SEQUENCE [LARGE SCALE GENOMIC DNA]</scope>
    <source>
        <strain evidence="1 2">C34</strain>
    </source>
</reference>
<organism evidence="1 2">
    <name type="scientific">Motiliproteus coralliicola</name>
    <dbReference type="NCBI Taxonomy" id="2283196"/>
    <lineage>
        <taxon>Bacteria</taxon>
        <taxon>Pseudomonadati</taxon>
        <taxon>Pseudomonadota</taxon>
        <taxon>Gammaproteobacteria</taxon>
        <taxon>Oceanospirillales</taxon>
        <taxon>Oceanospirillaceae</taxon>
        <taxon>Motiliproteus</taxon>
    </lineage>
</organism>
<proteinExistence type="predicted"/>
<name>A0A369WD49_9GAMM</name>
<dbReference type="EMBL" id="QQOH01000003">
    <property type="protein sequence ID" value="RDE19672.1"/>
    <property type="molecule type" value="Genomic_DNA"/>
</dbReference>
<evidence type="ECO:0000313" key="1">
    <source>
        <dbReference type="EMBL" id="RDE19672.1"/>
    </source>
</evidence>
<dbReference type="Proteomes" id="UP000253769">
    <property type="component" value="Unassembled WGS sequence"/>
</dbReference>